<name>A0A1Z5JAK3_FISSO</name>
<keyword evidence="2" id="KW-1133">Transmembrane helix</keyword>
<keyword evidence="4" id="KW-1185">Reference proteome</keyword>
<feature type="compositionally biased region" description="Low complexity" evidence="1">
    <location>
        <begin position="50"/>
        <end position="59"/>
    </location>
</feature>
<protein>
    <recommendedName>
        <fullName evidence="5">Calcineurin-like phosphoesterase domain-containing protein</fullName>
    </recommendedName>
</protein>
<dbReference type="EMBL" id="BDSP01000032">
    <property type="protein sequence ID" value="GAX10989.1"/>
    <property type="molecule type" value="Genomic_DNA"/>
</dbReference>
<comment type="caution">
    <text evidence="3">The sequence shown here is derived from an EMBL/GenBank/DDBJ whole genome shotgun (WGS) entry which is preliminary data.</text>
</comment>
<evidence type="ECO:0008006" key="5">
    <source>
        <dbReference type="Google" id="ProtNLM"/>
    </source>
</evidence>
<feature type="compositionally biased region" description="Basic and acidic residues" evidence="1">
    <location>
        <begin position="14"/>
        <end position="26"/>
    </location>
</feature>
<reference evidence="3 4" key="1">
    <citation type="journal article" date="2015" name="Plant Cell">
        <title>Oil accumulation by the oleaginous diatom Fistulifera solaris as revealed by the genome and transcriptome.</title>
        <authorList>
            <person name="Tanaka T."/>
            <person name="Maeda Y."/>
            <person name="Veluchamy A."/>
            <person name="Tanaka M."/>
            <person name="Abida H."/>
            <person name="Marechal E."/>
            <person name="Bowler C."/>
            <person name="Muto M."/>
            <person name="Sunaga Y."/>
            <person name="Tanaka M."/>
            <person name="Yoshino T."/>
            <person name="Taniguchi T."/>
            <person name="Fukuda Y."/>
            <person name="Nemoto M."/>
            <person name="Matsumoto M."/>
            <person name="Wong P.S."/>
            <person name="Aburatani S."/>
            <person name="Fujibuchi W."/>
        </authorList>
    </citation>
    <scope>NUCLEOTIDE SEQUENCE [LARGE SCALE GENOMIC DNA]</scope>
    <source>
        <strain evidence="3 4">JPCC DA0580</strain>
    </source>
</reference>
<feature type="compositionally biased region" description="Pro residues" evidence="1">
    <location>
        <begin position="36"/>
        <end position="49"/>
    </location>
</feature>
<evidence type="ECO:0000313" key="4">
    <source>
        <dbReference type="Proteomes" id="UP000198406"/>
    </source>
</evidence>
<evidence type="ECO:0000256" key="2">
    <source>
        <dbReference type="SAM" id="Phobius"/>
    </source>
</evidence>
<dbReference type="InParanoid" id="A0A1Z5JAK3"/>
<proteinExistence type="predicted"/>
<evidence type="ECO:0000313" key="3">
    <source>
        <dbReference type="EMBL" id="GAX10989.1"/>
    </source>
</evidence>
<keyword evidence="2" id="KW-0472">Membrane</keyword>
<dbReference type="Proteomes" id="UP000198406">
    <property type="component" value="Unassembled WGS sequence"/>
</dbReference>
<feature type="transmembrane region" description="Helical" evidence="2">
    <location>
        <begin position="305"/>
        <end position="326"/>
    </location>
</feature>
<accession>A0A1Z5JAK3</accession>
<dbReference type="SUPFAM" id="SSF56300">
    <property type="entry name" value="Metallo-dependent phosphatases"/>
    <property type="match status" value="1"/>
</dbReference>
<feature type="region of interest" description="Disordered" evidence="1">
    <location>
        <begin position="1"/>
        <end position="69"/>
    </location>
</feature>
<dbReference type="OrthoDB" id="49207at2759"/>
<keyword evidence="2" id="KW-0812">Transmembrane</keyword>
<gene>
    <name evidence="3" type="ORF">FisN_2Lh519</name>
</gene>
<organism evidence="3 4">
    <name type="scientific">Fistulifera solaris</name>
    <name type="common">Oleaginous diatom</name>
    <dbReference type="NCBI Taxonomy" id="1519565"/>
    <lineage>
        <taxon>Eukaryota</taxon>
        <taxon>Sar</taxon>
        <taxon>Stramenopiles</taxon>
        <taxon>Ochrophyta</taxon>
        <taxon>Bacillariophyta</taxon>
        <taxon>Bacillariophyceae</taxon>
        <taxon>Bacillariophycidae</taxon>
        <taxon>Naviculales</taxon>
        <taxon>Naviculaceae</taxon>
        <taxon>Fistulifera</taxon>
    </lineage>
</organism>
<sequence length="597" mass="66584">MEEPWDELMGPSPDDVKRMLNNDETRSQTVVRSAPSGPPPAGMFAPPPVSSNNSVASSSKLAFEDEEDGDIRISSSASVSSTDANAIRQEALNVLKVADDRYQAQSSYSLTKTEGFSESYTDSKGKRVPAALRGLDFSSSSATTRTKRYHDVPSVTANKFSVEDYEYADQDVVDVVGMDRRGMATRSEAESTSSRKWSSRYDVDKTLLSISMSKQNKHALEQMDRDHTSMNLFNNSSVRAPKVFGSGFSFRKNNVFGKQNVTMKPPDANLQTVWMDMDGSSLPAPNTRNKSWQEQLDQKRRQRRCYIVTAAILCILVVALASIFGAKSEEIFGKGNEAQIGTGPIVPGSVTFYVTADGPYNLEDEKDLLNEMKTLTPETSFIVHLGNLQKAEETLCADSEYFQTAAFMKHFPITTFVLPGEEDTDNCPFPKRAFESWKDQFKFFHRHFDHLQSKNFEVMSEVDQYENFAILHGGVLFLGMHITGGRVSDRAVHQSRNDYNYKWIEGMIKSKGNEARAIVMLGNARPGEAQNEDFFQQVAQFLATNTDKPIAYIHAGGSTSEVYTPFKDNNQILVIQVGDNPLMRVNVGFGDRPFILA</sequence>
<evidence type="ECO:0000256" key="1">
    <source>
        <dbReference type="SAM" id="MobiDB-lite"/>
    </source>
</evidence>
<dbReference type="InterPro" id="IPR029052">
    <property type="entry name" value="Metallo-depent_PP-like"/>
</dbReference>
<dbReference type="AlphaFoldDB" id="A0A1Z5JAK3"/>